<reference evidence="2" key="1">
    <citation type="submission" date="2020-04" db="EMBL/GenBank/DDBJ databases">
        <authorList>
            <person name="Zhang T."/>
        </authorList>
    </citation>
    <scope>NUCLEOTIDE SEQUENCE</scope>
    <source>
        <strain evidence="2">HKST-UBA16</strain>
    </source>
</reference>
<feature type="non-terminal residue" evidence="2">
    <location>
        <position position="208"/>
    </location>
</feature>
<keyword evidence="1" id="KW-0812">Transmembrane</keyword>
<evidence type="ECO:0000313" key="2">
    <source>
        <dbReference type="EMBL" id="MCA9375406.1"/>
    </source>
</evidence>
<keyword evidence="1" id="KW-0472">Membrane</keyword>
<name>A0A955KWZ3_9BACT</name>
<reference evidence="2" key="2">
    <citation type="journal article" date="2021" name="Microbiome">
        <title>Successional dynamics and alternative stable states in a saline activated sludge microbial community over 9 years.</title>
        <authorList>
            <person name="Wang Y."/>
            <person name="Ye J."/>
            <person name="Ju F."/>
            <person name="Liu L."/>
            <person name="Boyd J.A."/>
            <person name="Deng Y."/>
            <person name="Parks D.H."/>
            <person name="Jiang X."/>
            <person name="Yin X."/>
            <person name="Woodcroft B.J."/>
            <person name="Tyson G.W."/>
            <person name="Hugenholtz P."/>
            <person name="Polz M.F."/>
            <person name="Zhang T."/>
        </authorList>
    </citation>
    <scope>NUCLEOTIDE SEQUENCE</scope>
    <source>
        <strain evidence="2">HKST-UBA16</strain>
    </source>
</reference>
<evidence type="ECO:0000313" key="3">
    <source>
        <dbReference type="Proteomes" id="UP000748332"/>
    </source>
</evidence>
<keyword evidence="1" id="KW-1133">Transmembrane helix</keyword>
<dbReference type="EMBL" id="JAGQLM010000169">
    <property type="protein sequence ID" value="MCA9375406.1"/>
    <property type="molecule type" value="Genomic_DNA"/>
</dbReference>
<proteinExistence type="predicted"/>
<protein>
    <submittedName>
        <fullName evidence="2">FtsQ-type POTRA domain-containing protein</fullName>
    </submittedName>
</protein>
<feature type="transmembrane region" description="Helical" evidence="1">
    <location>
        <begin position="24"/>
        <end position="45"/>
    </location>
</feature>
<comment type="caution">
    <text evidence="2">The sequence shown here is derived from an EMBL/GenBank/DDBJ whole genome shotgun (WGS) entry which is preliminary data.</text>
</comment>
<gene>
    <name evidence="2" type="ORF">KC622_03690</name>
</gene>
<accession>A0A955KWZ3</accession>
<organism evidence="2 3">
    <name type="scientific">Candidatus Dojkabacteria bacterium</name>
    <dbReference type="NCBI Taxonomy" id="2099670"/>
    <lineage>
        <taxon>Bacteria</taxon>
        <taxon>Candidatus Dojkabacteria</taxon>
    </lineage>
</organism>
<dbReference type="AlphaFoldDB" id="A0A955KWZ3"/>
<dbReference type="Proteomes" id="UP000748332">
    <property type="component" value="Unassembled WGS sequence"/>
</dbReference>
<sequence length="208" mass="23747">MDEIKIYEKFLGRKNNRDTSRKSLLRRILILAVFVVALFGAYFALFQSSFTQINNVTVKAIRSDSKLSDNETILVEDSVLKVASGKNIFLMPISEIEDAAYHASPYVQEVSVHKSFPRKLVLKISRREEAISIASYSNCVVLDKFGYTLEYEKKDLAEDVSIEKIQKACSAFVKKYNLPVLYVKSLKAEFKLGKESTFYDISKFVQLI</sequence>
<dbReference type="Gene3D" id="3.10.20.310">
    <property type="entry name" value="membrane protein fhac"/>
    <property type="match status" value="1"/>
</dbReference>
<evidence type="ECO:0000256" key="1">
    <source>
        <dbReference type="SAM" id="Phobius"/>
    </source>
</evidence>